<gene>
    <name evidence="2" type="ORF">PIB30_019832</name>
</gene>
<protein>
    <submittedName>
        <fullName evidence="2">Uncharacterized protein</fullName>
    </submittedName>
</protein>
<reference evidence="2 3" key="1">
    <citation type="journal article" date="2023" name="Plants (Basel)">
        <title>Bridging the Gap: Combining Genomics and Transcriptomics Approaches to Understand Stylosanthes scabra, an Orphan Legume from the Brazilian Caatinga.</title>
        <authorList>
            <person name="Ferreira-Neto J.R.C."/>
            <person name="da Silva M.D."/>
            <person name="Binneck E."/>
            <person name="de Melo N.F."/>
            <person name="da Silva R.H."/>
            <person name="de Melo A.L.T.M."/>
            <person name="Pandolfi V."/>
            <person name="Bustamante F.O."/>
            <person name="Brasileiro-Vidal A.C."/>
            <person name="Benko-Iseppon A.M."/>
        </authorList>
    </citation>
    <scope>NUCLEOTIDE SEQUENCE [LARGE SCALE GENOMIC DNA]</scope>
    <source>
        <tissue evidence="2">Leaves</tissue>
    </source>
</reference>
<comment type="caution">
    <text evidence="2">The sequence shown here is derived from an EMBL/GenBank/DDBJ whole genome shotgun (WGS) entry which is preliminary data.</text>
</comment>
<evidence type="ECO:0000313" key="3">
    <source>
        <dbReference type="Proteomes" id="UP001341840"/>
    </source>
</evidence>
<evidence type="ECO:0000313" key="2">
    <source>
        <dbReference type="EMBL" id="MED6120320.1"/>
    </source>
</evidence>
<keyword evidence="3" id="KW-1185">Reference proteome</keyword>
<keyword evidence="1" id="KW-0812">Transmembrane</keyword>
<dbReference type="EMBL" id="JASCZI010030270">
    <property type="protein sequence ID" value="MED6120320.1"/>
    <property type="molecule type" value="Genomic_DNA"/>
</dbReference>
<accession>A0ABU6R8L0</accession>
<keyword evidence="1" id="KW-0472">Membrane</keyword>
<feature type="transmembrane region" description="Helical" evidence="1">
    <location>
        <begin position="115"/>
        <end position="137"/>
    </location>
</feature>
<name>A0ABU6R8L0_9FABA</name>
<evidence type="ECO:0000256" key="1">
    <source>
        <dbReference type="SAM" id="Phobius"/>
    </source>
</evidence>
<proteinExistence type="predicted"/>
<organism evidence="2 3">
    <name type="scientific">Stylosanthes scabra</name>
    <dbReference type="NCBI Taxonomy" id="79078"/>
    <lineage>
        <taxon>Eukaryota</taxon>
        <taxon>Viridiplantae</taxon>
        <taxon>Streptophyta</taxon>
        <taxon>Embryophyta</taxon>
        <taxon>Tracheophyta</taxon>
        <taxon>Spermatophyta</taxon>
        <taxon>Magnoliopsida</taxon>
        <taxon>eudicotyledons</taxon>
        <taxon>Gunneridae</taxon>
        <taxon>Pentapetalae</taxon>
        <taxon>rosids</taxon>
        <taxon>fabids</taxon>
        <taxon>Fabales</taxon>
        <taxon>Fabaceae</taxon>
        <taxon>Papilionoideae</taxon>
        <taxon>50 kb inversion clade</taxon>
        <taxon>dalbergioids sensu lato</taxon>
        <taxon>Dalbergieae</taxon>
        <taxon>Pterocarpus clade</taxon>
        <taxon>Stylosanthes</taxon>
    </lineage>
</organism>
<sequence length="172" mass="18502">MLTRRIAFSSTTAELPSSPAALTTPSSPAERQFILLRRRLCASLLLRLSREAITARCCYQCLPTNRVRRGFCPATEGGPLPPSLLIMLSCPAAAGTPIPGKGVVTYKFPADPTVALGYLSFAFLIVSTVAGYMSLFYPYKGKSVPQGQAGQGAIQIIIVVRDLKKLKLIQCP</sequence>
<keyword evidence="1" id="KW-1133">Transmembrane helix</keyword>
<dbReference type="Proteomes" id="UP001341840">
    <property type="component" value="Unassembled WGS sequence"/>
</dbReference>